<evidence type="ECO:0000313" key="3">
    <source>
        <dbReference type="Proteomes" id="UP000886887"/>
    </source>
</evidence>
<proteinExistence type="predicted"/>
<evidence type="ECO:0000256" key="1">
    <source>
        <dbReference type="SAM" id="MobiDB-lite"/>
    </source>
</evidence>
<feature type="compositionally biased region" description="Basic and acidic residues" evidence="1">
    <location>
        <begin position="117"/>
        <end position="130"/>
    </location>
</feature>
<sequence>MYVRRVLTMHRPDGDACGVAVWQERDGEVRLTLQGVHPTQEGLHVVVVEPGRAQDVGNWTPGEVFTASVAPGRGQGVALCGPDGRVTAAGFLPGCAQSALALRARVAYALGLGEAKHDRAEENEPRKVQETDTPVGTSAPPSAVELRPHAAGPRTLVFRDGVCVGQRVAGPSWPPPPLAPDAPYRDGAFHIDDAGLTEA</sequence>
<feature type="compositionally biased region" description="Polar residues" evidence="1">
    <location>
        <begin position="131"/>
        <end position="140"/>
    </location>
</feature>
<feature type="region of interest" description="Disordered" evidence="1">
    <location>
        <begin position="117"/>
        <end position="146"/>
    </location>
</feature>
<reference evidence="2" key="1">
    <citation type="submission" date="2020-10" db="EMBL/GenBank/DDBJ databases">
        <authorList>
            <person name="Gilroy R."/>
        </authorList>
    </citation>
    <scope>NUCLEOTIDE SEQUENCE</scope>
    <source>
        <strain evidence="2">ChiSxjej2B14-6234</strain>
    </source>
</reference>
<feature type="region of interest" description="Disordered" evidence="1">
    <location>
        <begin position="168"/>
        <end position="199"/>
    </location>
</feature>
<dbReference type="Proteomes" id="UP000886887">
    <property type="component" value="Unassembled WGS sequence"/>
</dbReference>
<gene>
    <name evidence="2" type="ORF">IAB73_11215</name>
</gene>
<organism evidence="2 3">
    <name type="scientific">Candidatus Onthenecus intestinigallinarum</name>
    <dbReference type="NCBI Taxonomy" id="2840875"/>
    <lineage>
        <taxon>Bacteria</taxon>
        <taxon>Bacillati</taxon>
        <taxon>Bacillota</taxon>
        <taxon>Clostridia</taxon>
        <taxon>Eubacteriales</taxon>
        <taxon>Candidatus Onthenecus</taxon>
    </lineage>
</organism>
<dbReference type="AlphaFoldDB" id="A0A9D0ZBP7"/>
<accession>A0A9D0ZBP7</accession>
<dbReference type="EMBL" id="DVFJ01000038">
    <property type="protein sequence ID" value="HIQ72764.1"/>
    <property type="molecule type" value="Genomic_DNA"/>
</dbReference>
<comment type="caution">
    <text evidence="2">The sequence shown here is derived from an EMBL/GenBank/DDBJ whole genome shotgun (WGS) entry which is preliminary data.</text>
</comment>
<protein>
    <submittedName>
        <fullName evidence="2">Uncharacterized protein</fullName>
    </submittedName>
</protein>
<name>A0A9D0ZBP7_9FIRM</name>
<evidence type="ECO:0000313" key="2">
    <source>
        <dbReference type="EMBL" id="HIQ72764.1"/>
    </source>
</evidence>
<reference evidence="2" key="2">
    <citation type="journal article" date="2021" name="PeerJ">
        <title>Extensive microbial diversity within the chicken gut microbiome revealed by metagenomics and culture.</title>
        <authorList>
            <person name="Gilroy R."/>
            <person name="Ravi A."/>
            <person name="Getino M."/>
            <person name="Pursley I."/>
            <person name="Horton D.L."/>
            <person name="Alikhan N.F."/>
            <person name="Baker D."/>
            <person name="Gharbi K."/>
            <person name="Hall N."/>
            <person name="Watson M."/>
            <person name="Adriaenssens E.M."/>
            <person name="Foster-Nyarko E."/>
            <person name="Jarju S."/>
            <person name="Secka A."/>
            <person name="Antonio M."/>
            <person name="Oren A."/>
            <person name="Chaudhuri R.R."/>
            <person name="La Ragione R."/>
            <person name="Hildebrand F."/>
            <person name="Pallen M.J."/>
        </authorList>
    </citation>
    <scope>NUCLEOTIDE SEQUENCE</scope>
    <source>
        <strain evidence="2">ChiSxjej2B14-6234</strain>
    </source>
</reference>
<feature type="compositionally biased region" description="Basic and acidic residues" evidence="1">
    <location>
        <begin position="183"/>
        <end position="193"/>
    </location>
</feature>